<comment type="catalytic activity">
    <reaction evidence="1">
        <text>keto-D-tagaturonate = keto-D-fructuronate</text>
        <dbReference type="Rhea" id="RHEA:51656"/>
        <dbReference type="ChEBI" id="CHEBI:17886"/>
        <dbReference type="ChEBI" id="CHEBI:59881"/>
        <dbReference type="EC" id="5.1.2.7"/>
    </reaction>
</comment>
<feature type="binding site" evidence="1">
    <location>
        <position position="161"/>
    </location>
    <ligand>
        <name>a divalent metal cation</name>
        <dbReference type="ChEBI" id="CHEBI:60240"/>
    </ligand>
</feature>
<reference evidence="2" key="1">
    <citation type="submission" date="2020-10" db="EMBL/GenBank/DDBJ databases">
        <authorList>
            <person name="Gilroy R."/>
        </authorList>
    </citation>
    <scope>NUCLEOTIDE SEQUENCE</scope>
    <source>
        <strain evidence="2">ChiGjej2B2-16831</strain>
    </source>
</reference>
<gene>
    <name evidence="1" type="primary">uxaE</name>
    <name evidence="2" type="ORF">IAD24_02540</name>
</gene>
<evidence type="ECO:0000256" key="1">
    <source>
        <dbReference type="HAMAP-Rule" id="MF_02243"/>
    </source>
</evidence>
<proteinExistence type="inferred from homology"/>
<reference evidence="2" key="2">
    <citation type="journal article" date="2021" name="PeerJ">
        <title>Extensive microbial diversity within the chicken gut microbiome revealed by metagenomics and culture.</title>
        <authorList>
            <person name="Gilroy R."/>
            <person name="Ravi A."/>
            <person name="Getino M."/>
            <person name="Pursley I."/>
            <person name="Horton D.L."/>
            <person name="Alikhan N.F."/>
            <person name="Baker D."/>
            <person name="Gharbi K."/>
            <person name="Hall N."/>
            <person name="Watson M."/>
            <person name="Adriaenssens E.M."/>
            <person name="Foster-Nyarko E."/>
            <person name="Jarju S."/>
            <person name="Secka A."/>
            <person name="Antonio M."/>
            <person name="Oren A."/>
            <person name="Chaudhuri R.R."/>
            <person name="La Ragione R."/>
            <person name="Hildebrand F."/>
            <person name="Pallen M.J."/>
        </authorList>
    </citation>
    <scope>NUCLEOTIDE SEQUENCE</scope>
    <source>
        <strain evidence="2">ChiGjej2B2-16831</strain>
    </source>
</reference>
<name>A0A9D1STB0_9FIRM</name>
<dbReference type="Pfam" id="PF16257">
    <property type="entry name" value="UxaE"/>
    <property type="match status" value="1"/>
</dbReference>
<keyword evidence="1" id="KW-0413">Isomerase</keyword>
<feature type="binding site" evidence="1">
    <location>
        <position position="308"/>
    </location>
    <ligand>
        <name>a divalent metal cation</name>
        <dbReference type="ChEBI" id="CHEBI:60240"/>
    </ligand>
</feature>
<dbReference type="HAMAP" id="MF_02243">
    <property type="entry name" value="UxaE"/>
    <property type="match status" value="1"/>
</dbReference>
<dbReference type="GO" id="GO:0016856">
    <property type="term" value="F:racemase and epimerase activity, acting on hydroxy acids and derivatives"/>
    <property type="evidence" value="ECO:0007669"/>
    <property type="project" value="UniProtKB-UniRule"/>
</dbReference>
<evidence type="ECO:0000313" key="3">
    <source>
        <dbReference type="Proteomes" id="UP000824128"/>
    </source>
</evidence>
<comment type="similarity">
    <text evidence="1">Belongs to the UxaE family.</text>
</comment>
<comment type="function">
    <text evidence="1">Catalyzes the epimerization of D-tagaturonate (D-TagA) to D-fructuronate (D-FruA).</text>
</comment>
<comment type="cofactor">
    <cofactor evidence="1">
        <name>a divalent metal cation</name>
        <dbReference type="ChEBI" id="CHEBI:60240"/>
    </cofactor>
</comment>
<dbReference type="AlphaFoldDB" id="A0A9D1STB0"/>
<dbReference type="InterPro" id="IPR032586">
    <property type="entry name" value="UxaE"/>
</dbReference>
<keyword evidence="1" id="KW-0479">Metal-binding</keyword>
<organism evidence="2 3">
    <name type="scientific">Candidatus Aphodomorpha intestinavium</name>
    <dbReference type="NCBI Taxonomy" id="2840672"/>
    <lineage>
        <taxon>Bacteria</taxon>
        <taxon>Bacillati</taxon>
        <taxon>Bacillota</taxon>
        <taxon>Clostridia</taxon>
        <taxon>Eubacteriales</taxon>
        <taxon>Candidatus Aphodomorpha</taxon>
    </lineage>
</organism>
<sequence length="482" mass="53095">MSITIDSLLGLLGGLDGAKVYERSAAAAEGTACAIVRTGLDKRLAVAGDRAADFCGEQTGSVRLCPLSVENAQALQALFPFTRPRSHAGHAFTMGLGDRLGLATPGHVRAIAGQDVYPVLAQQSIRELTLTNRTFADVIAAAAFGVFQEGYRGGYGADGDHLKTKEEIKYALESGCTMITLDCSEHIDIHAAALSDAQVEAAYAALPADVRAHYEAEYLGRALPIVGELTAAQLRRIVLVFYRAVRHAESCYRYIDEIRTADVDFELSIDETRTITTPAEHFIVAQELARQGVKPVSVAPHFSGEFEKGVEYQGDLNAFYRDFVAHQQIADHFGYKLSVHSGSDKFSVFSTVGRVTGGRVHVKTAGTNWLEAMRVVAAHDPALYRRAHKFAIERRSEAEKYYHVSTNPQDIPNIELQSDAYLPEYLDLPASRQTLHIAYGLLLNEKWFADAFFPFMAAHEEEYYAGLVRHIGRHLRYLAARQ</sequence>
<comment type="caution">
    <text evidence="2">The sequence shown here is derived from an EMBL/GenBank/DDBJ whole genome shotgun (WGS) entry which is preliminary data.</text>
</comment>
<evidence type="ECO:0000313" key="2">
    <source>
        <dbReference type="EMBL" id="HIU94016.1"/>
    </source>
</evidence>
<feature type="binding site" evidence="1">
    <location>
        <position position="340"/>
    </location>
    <ligand>
        <name>a divalent metal cation</name>
        <dbReference type="ChEBI" id="CHEBI:60240"/>
    </ligand>
</feature>
<dbReference type="EC" id="5.1.2.7" evidence="1"/>
<dbReference type="Proteomes" id="UP000824128">
    <property type="component" value="Unassembled WGS sequence"/>
</dbReference>
<accession>A0A9D1STB0</accession>
<feature type="active site" description="Proton donor" evidence="1">
    <location>
        <position position="266"/>
    </location>
</feature>
<feature type="active site" description="Proton acceptor" evidence="1">
    <location>
        <position position="160"/>
    </location>
</feature>
<dbReference type="GO" id="GO:0046872">
    <property type="term" value="F:metal ion binding"/>
    <property type="evidence" value="ECO:0007669"/>
    <property type="project" value="UniProtKB-UniRule"/>
</dbReference>
<dbReference type="EMBL" id="DVNZ01000081">
    <property type="protein sequence ID" value="HIU94016.1"/>
    <property type="molecule type" value="Genomic_DNA"/>
</dbReference>
<protein>
    <recommendedName>
        <fullName evidence="1">Tagaturonate/fructuronate epimerase</fullName>
        <shortName evidence="1">D-TagA/D-FruA epimerase</shortName>
        <ecNumber evidence="1">5.1.2.7</ecNumber>
    </recommendedName>
</protein>